<dbReference type="SUPFAM" id="SSF53335">
    <property type="entry name" value="S-adenosyl-L-methionine-dependent methyltransferases"/>
    <property type="match status" value="1"/>
</dbReference>
<protein>
    <recommendedName>
        <fullName evidence="1">Methyltransferase domain-containing protein</fullName>
    </recommendedName>
</protein>
<name>A0A517Y229_9BACT</name>
<evidence type="ECO:0000259" key="1">
    <source>
        <dbReference type="Pfam" id="PF13649"/>
    </source>
</evidence>
<dbReference type="Pfam" id="PF13649">
    <property type="entry name" value="Methyltransf_25"/>
    <property type="match status" value="1"/>
</dbReference>
<evidence type="ECO:0000313" key="2">
    <source>
        <dbReference type="EMBL" id="QDU23821.1"/>
    </source>
</evidence>
<dbReference type="AlphaFoldDB" id="A0A517Y229"/>
<feature type="domain" description="Methyltransferase" evidence="1">
    <location>
        <begin position="2"/>
        <end position="96"/>
    </location>
</feature>
<accession>A0A517Y229</accession>
<dbReference type="KEGG" id="uli:ETAA1_58290"/>
<dbReference type="Proteomes" id="UP000319576">
    <property type="component" value="Chromosome"/>
</dbReference>
<gene>
    <name evidence="2" type="ORF">ETAA1_58290</name>
</gene>
<dbReference type="InterPro" id="IPR029063">
    <property type="entry name" value="SAM-dependent_MTases_sf"/>
</dbReference>
<organism evidence="2 3">
    <name type="scientific">Urbifossiella limnaea</name>
    <dbReference type="NCBI Taxonomy" id="2528023"/>
    <lineage>
        <taxon>Bacteria</taxon>
        <taxon>Pseudomonadati</taxon>
        <taxon>Planctomycetota</taxon>
        <taxon>Planctomycetia</taxon>
        <taxon>Gemmatales</taxon>
        <taxon>Gemmataceae</taxon>
        <taxon>Urbifossiella</taxon>
    </lineage>
</organism>
<sequence>MVEFGCGYGTFTLPAARAVTGRVVALDIEPGMVAATDHKARAAGLTNVTAVVRDFLADGSGLPDGSVGYAMLFNILHVEEPVGLLREAARVLAPGGAAGMIHWRADVETPRGPPAPIRPTAEQCRVWGEAAGLRFERRESLCCCSWHWGLVMRRPVHGIS</sequence>
<evidence type="ECO:0000313" key="3">
    <source>
        <dbReference type="Proteomes" id="UP000319576"/>
    </source>
</evidence>
<dbReference type="EMBL" id="CP036273">
    <property type="protein sequence ID" value="QDU23821.1"/>
    <property type="molecule type" value="Genomic_DNA"/>
</dbReference>
<reference evidence="2 3" key="1">
    <citation type="submission" date="2019-02" db="EMBL/GenBank/DDBJ databases">
        <title>Deep-cultivation of Planctomycetes and their phenomic and genomic characterization uncovers novel biology.</title>
        <authorList>
            <person name="Wiegand S."/>
            <person name="Jogler M."/>
            <person name="Boedeker C."/>
            <person name="Pinto D."/>
            <person name="Vollmers J."/>
            <person name="Rivas-Marin E."/>
            <person name="Kohn T."/>
            <person name="Peeters S.H."/>
            <person name="Heuer A."/>
            <person name="Rast P."/>
            <person name="Oberbeckmann S."/>
            <person name="Bunk B."/>
            <person name="Jeske O."/>
            <person name="Meyerdierks A."/>
            <person name="Storesund J.E."/>
            <person name="Kallscheuer N."/>
            <person name="Luecker S."/>
            <person name="Lage O.M."/>
            <person name="Pohl T."/>
            <person name="Merkel B.J."/>
            <person name="Hornburger P."/>
            <person name="Mueller R.-W."/>
            <person name="Bruemmer F."/>
            <person name="Labrenz M."/>
            <person name="Spormann A.M."/>
            <person name="Op den Camp H."/>
            <person name="Overmann J."/>
            <person name="Amann R."/>
            <person name="Jetten M.S.M."/>
            <person name="Mascher T."/>
            <person name="Medema M.H."/>
            <person name="Devos D.P."/>
            <person name="Kaster A.-K."/>
            <person name="Ovreas L."/>
            <person name="Rohde M."/>
            <person name="Galperin M.Y."/>
            <person name="Jogler C."/>
        </authorList>
    </citation>
    <scope>NUCLEOTIDE SEQUENCE [LARGE SCALE GENOMIC DNA]</scope>
    <source>
        <strain evidence="2 3">ETA_A1</strain>
    </source>
</reference>
<dbReference type="InterPro" id="IPR041698">
    <property type="entry name" value="Methyltransf_25"/>
</dbReference>
<dbReference type="CDD" id="cd02440">
    <property type="entry name" value="AdoMet_MTases"/>
    <property type="match status" value="1"/>
</dbReference>
<proteinExistence type="predicted"/>
<dbReference type="Gene3D" id="3.40.50.150">
    <property type="entry name" value="Vaccinia Virus protein VP39"/>
    <property type="match status" value="1"/>
</dbReference>
<keyword evidence="3" id="KW-1185">Reference proteome</keyword>